<evidence type="ECO:0000256" key="4">
    <source>
        <dbReference type="ARBA" id="ARBA00073031"/>
    </source>
</evidence>
<organism evidence="8 9">
    <name type="scientific">Cylindrotheca closterium</name>
    <dbReference type="NCBI Taxonomy" id="2856"/>
    <lineage>
        <taxon>Eukaryota</taxon>
        <taxon>Sar</taxon>
        <taxon>Stramenopiles</taxon>
        <taxon>Ochrophyta</taxon>
        <taxon>Bacillariophyta</taxon>
        <taxon>Bacillariophyceae</taxon>
        <taxon>Bacillariophycidae</taxon>
        <taxon>Bacillariales</taxon>
        <taxon>Bacillariaceae</taxon>
        <taxon>Cylindrotheca</taxon>
    </lineage>
</organism>
<dbReference type="EMBL" id="CAKOGP040000557">
    <property type="protein sequence ID" value="CAJ1936265.1"/>
    <property type="molecule type" value="Genomic_DNA"/>
</dbReference>
<dbReference type="AlphaFoldDB" id="A0AAD2CLK2"/>
<dbReference type="GO" id="GO:0005524">
    <property type="term" value="F:ATP binding"/>
    <property type="evidence" value="ECO:0007669"/>
    <property type="project" value="InterPro"/>
</dbReference>
<dbReference type="GO" id="GO:0005739">
    <property type="term" value="C:mitochondrion"/>
    <property type="evidence" value="ECO:0007669"/>
    <property type="project" value="TreeGrafter"/>
</dbReference>
<reference evidence="8" key="1">
    <citation type="submission" date="2023-08" db="EMBL/GenBank/DDBJ databases">
        <authorList>
            <person name="Audoor S."/>
            <person name="Bilcke G."/>
        </authorList>
    </citation>
    <scope>NUCLEOTIDE SEQUENCE</scope>
</reference>
<evidence type="ECO:0000256" key="5">
    <source>
        <dbReference type="ARBA" id="ARBA00079398"/>
    </source>
</evidence>
<dbReference type="CDD" id="cd00320">
    <property type="entry name" value="cpn10"/>
    <property type="match status" value="2"/>
</dbReference>
<evidence type="ECO:0000313" key="8">
    <source>
        <dbReference type="EMBL" id="CAJ1936265.1"/>
    </source>
</evidence>
<dbReference type="GO" id="GO:0051082">
    <property type="term" value="F:unfolded protein binding"/>
    <property type="evidence" value="ECO:0007669"/>
    <property type="project" value="TreeGrafter"/>
</dbReference>
<dbReference type="PRINTS" id="PR00297">
    <property type="entry name" value="CHAPERONIN10"/>
</dbReference>
<keyword evidence="9" id="KW-1185">Reference proteome</keyword>
<accession>A0AAD2CLK2</accession>
<dbReference type="Proteomes" id="UP001295423">
    <property type="component" value="Unassembled WGS sequence"/>
</dbReference>
<protein>
    <recommendedName>
        <fullName evidence="4">20 kDa chaperonin, chloroplastic</fullName>
    </recommendedName>
    <alternativeName>
        <fullName evidence="3">Chaperonin 10</fullName>
    </alternativeName>
    <alternativeName>
        <fullName evidence="5">Protein Cpn21</fullName>
    </alternativeName>
</protein>
<dbReference type="GO" id="GO:0046872">
    <property type="term" value="F:metal ion binding"/>
    <property type="evidence" value="ECO:0007669"/>
    <property type="project" value="TreeGrafter"/>
</dbReference>
<comment type="caution">
    <text evidence="8">The sequence shown here is derived from an EMBL/GenBank/DDBJ whole genome shotgun (WGS) entry which is preliminary data.</text>
</comment>
<dbReference type="Pfam" id="PF00166">
    <property type="entry name" value="Cpn10"/>
    <property type="match status" value="2"/>
</dbReference>
<comment type="similarity">
    <text evidence="1 6">Belongs to the GroES chaperonin family.</text>
</comment>
<dbReference type="InterPro" id="IPR037124">
    <property type="entry name" value="Chaperonin_GroES_sf"/>
</dbReference>
<dbReference type="Gene3D" id="2.30.33.40">
    <property type="entry name" value="GroES chaperonin"/>
    <property type="match status" value="2"/>
</dbReference>
<keyword evidence="7" id="KW-0732">Signal</keyword>
<dbReference type="SMART" id="SM00883">
    <property type="entry name" value="Cpn10"/>
    <property type="match status" value="2"/>
</dbReference>
<feature type="chain" id="PRO_5042002882" description="20 kDa chaperonin, chloroplastic" evidence="7">
    <location>
        <begin position="19"/>
        <end position="235"/>
    </location>
</feature>
<dbReference type="GO" id="GO:0051087">
    <property type="term" value="F:protein-folding chaperone binding"/>
    <property type="evidence" value="ECO:0007669"/>
    <property type="project" value="TreeGrafter"/>
</dbReference>
<keyword evidence="2 6" id="KW-0143">Chaperone</keyword>
<feature type="signal peptide" evidence="7">
    <location>
        <begin position="1"/>
        <end position="18"/>
    </location>
</feature>
<gene>
    <name evidence="8" type="ORF">CYCCA115_LOCUS5105</name>
</gene>
<dbReference type="FunFam" id="2.30.33.40:FF:000001">
    <property type="entry name" value="10 kDa chaperonin"/>
    <property type="match status" value="2"/>
</dbReference>
<dbReference type="PANTHER" id="PTHR10772">
    <property type="entry name" value="10 KDA HEAT SHOCK PROTEIN"/>
    <property type="match status" value="1"/>
</dbReference>
<evidence type="ECO:0000256" key="2">
    <source>
        <dbReference type="ARBA" id="ARBA00023186"/>
    </source>
</evidence>
<evidence type="ECO:0000313" key="9">
    <source>
        <dbReference type="Proteomes" id="UP001295423"/>
    </source>
</evidence>
<evidence type="ECO:0000256" key="3">
    <source>
        <dbReference type="ARBA" id="ARBA00031971"/>
    </source>
</evidence>
<evidence type="ECO:0000256" key="1">
    <source>
        <dbReference type="ARBA" id="ARBA00006975"/>
    </source>
</evidence>
<dbReference type="SUPFAM" id="SSF50129">
    <property type="entry name" value="GroES-like"/>
    <property type="match status" value="2"/>
</dbReference>
<evidence type="ECO:0000256" key="7">
    <source>
        <dbReference type="SAM" id="SignalP"/>
    </source>
</evidence>
<evidence type="ECO:0000256" key="6">
    <source>
        <dbReference type="RuleBase" id="RU003479"/>
    </source>
</evidence>
<dbReference type="GO" id="GO:0044183">
    <property type="term" value="F:protein folding chaperone"/>
    <property type="evidence" value="ECO:0007669"/>
    <property type="project" value="InterPro"/>
</dbReference>
<sequence length="235" mass="25250">MKVLFAAASLLALDSAYGFTGFNSQSRKTALNIMVEGRNVEGATEVKAAGNFLLVKVANAIEESQGGILLAGKSKIQKTEGTVVSVGPGKTHPETGEPFEIPIQLGEGVVYGRYDGTEIEIEGTKHSLIRDDDILVKFSGPDLTLESCDVIRDSVLVYVEQKETETEGGLLLTKSSSSESKPSTGKVVKVGPGVFDNMAVSEGDYIKFRDFMGNEVELDGEEYSVVRMADILARF</sequence>
<proteinExistence type="inferred from homology"/>
<dbReference type="InterPro" id="IPR020818">
    <property type="entry name" value="Chaperonin_GroES"/>
</dbReference>
<dbReference type="PANTHER" id="PTHR10772:SF63">
    <property type="entry name" value="20 KDA CHAPERONIN, CHLOROPLASTIC"/>
    <property type="match status" value="1"/>
</dbReference>
<dbReference type="InterPro" id="IPR011032">
    <property type="entry name" value="GroES-like_sf"/>
</dbReference>
<name>A0AAD2CLK2_9STRA</name>